<sequence length="243" mass="27219">MKVGAANLTFLIIGLVSPVVVQAEDRFERMPIQYSQSKPNNVVSLLQAKLANDEVEWVRESYTGYLRPLLKALGVGVESQTLVFTKTSLQGRLISPSRPRALYFNDNVYVGYVPGSHLLEVSVADPSMGAVFFTFDQNVRRLKRNVADCMSCHGSSRTDYKPGHLLRSVYPAEDGQPILRAGSHLTNHESPYENRWGGWYVSGRHGSMRHMGNVLAEIDDGDVINLNRNSEANRLDLKNYFDT</sequence>
<dbReference type="GO" id="GO:0009055">
    <property type="term" value="F:electron transfer activity"/>
    <property type="evidence" value="ECO:0007669"/>
    <property type="project" value="InterPro"/>
</dbReference>
<organism evidence="4">
    <name type="scientific">marine metagenome</name>
    <dbReference type="NCBI Taxonomy" id="408172"/>
    <lineage>
        <taxon>unclassified sequences</taxon>
        <taxon>metagenomes</taxon>
        <taxon>ecological metagenomes</taxon>
    </lineage>
</organism>
<feature type="non-terminal residue" evidence="4">
    <location>
        <position position="243"/>
    </location>
</feature>
<evidence type="ECO:0000313" key="4">
    <source>
        <dbReference type="EMBL" id="SVB58785.1"/>
    </source>
</evidence>
<reference evidence="4" key="1">
    <citation type="submission" date="2018-05" db="EMBL/GenBank/DDBJ databases">
        <authorList>
            <person name="Lanie J.A."/>
            <person name="Ng W.-L."/>
            <person name="Kazmierczak K.M."/>
            <person name="Andrzejewski T.M."/>
            <person name="Davidsen T.M."/>
            <person name="Wayne K.J."/>
            <person name="Tettelin H."/>
            <person name="Glass J.I."/>
            <person name="Rusch D."/>
            <person name="Podicherti R."/>
            <person name="Tsui H.-C.T."/>
            <person name="Winkler M.E."/>
        </authorList>
    </citation>
    <scope>NUCLEOTIDE SEQUENCE</scope>
</reference>
<proteinExistence type="predicted"/>
<feature type="domain" description="Cytochrome c" evidence="3">
    <location>
        <begin position="124"/>
        <end position="231"/>
    </location>
</feature>
<dbReference type="EMBL" id="UINC01048353">
    <property type="protein sequence ID" value="SVB58785.1"/>
    <property type="molecule type" value="Genomic_DNA"/>
</dbReference>
<dbReference type="AlphaFoldDB" id="A0A382F7W6"/>
<evidence type="ECO:0000259" key="3">
    <source>
        <dbReference type="PROSITE" id="PS51007"/>
    </source>
</evidence>
<accession>A0A382F7W6</accession>
<dbReference type="GO" id="GO:0046872">
    <property type="term" value="F:metal ion binding"/>
    <property type="evidence" value="ECO:0007669"/>
    <property type="project" value="UniProtKB-KW"/>
</dbReference>
<keyword evidence="2" id="KW-0408">Iron</keyword>
<dbReference type="PROSITE" id="PS51007">
    <property type="entry name" value="CYTC"/>
    <property type="match status" value="1"/>
</dbReference>
<gene>
    <name evidence="4" type="ORF">METZ01_LOCUS211639</name>
</gene>
<dbReference type="InterPro" id="IPR009056">
    <property type="entry name" value="Cyt_c-like_dom"/>
</dbReference>
<evidence type="ECO:0000256" key="2">
    <source>
        <dbReference type="ARBA" id="ARBA00023004"/>
    </source>
</evidence>
<dbReference type="GO" id="GO:0020037">
    <property type="term" value="F:heme binding"/>
    <property type="evidence" value="ECO:0007669"/>
    <property type="project" value="InterPro"/>
</dbReference>
<keyword evidence="1" id="KW-0479">Metal-binding</keyword>
<evidence type="ECO:0000256" key="1">
    <source>
        <dbReference type="ARBA" id="ARBA00022723"/>
    </source>
</evidence>
<name>A0A382F7W6_9ZZZZ</name>
<protein>
    <recommendedName>
        <fullName evidence="3">Cytochrome c domain-containing protein</fullName>
    </recommendedName>
</protein>